<comment type="subcellular location">
    <subcellularLocation>
        <location evidence="5">Cell outer membrane</location>
        <topology evidence="5">Multi-pass membrane protein</topology>
    </subcellularLocation>
</comment>
<dbReference type="InterPro" id="IPR039426">
    <property type="entry name" value="TonB-dep_rcpt-like"/>
</dbReference>
<keyword evidence="1 5" id="KW-0813">Transport</keyword>
<dbReference type="GO" id="GO:0015344">
    <property type="term" value="F:siderophore uptake transmembrane transporter activity"/>
    <property type="evidence" value="ECO:0007669"/>
    <property type="project" value="TreeGrafter"/>
</dbReference>
<dbReference type="GO" id="GO:0044718">
    <property type="term" value="P:siderophore transmembrane transport"/>
    <property type="evidence" value="ECO:0007669"/>
    <property type="project" value="TreeGrafter"/>
</dbReference>
<dbReference type="GO" id="GO:0009279">
    <property type="term" value="C:cell outer membrane"/>
    <property type="evidence" value="ECO:0007669"/>
    <property type="project" value="UniProtKB-SubCell"/>
</dbReference>
<dbReference type="PANTHER" id="PTHR30069">
    <property type="entry name" value="TONB-DEPENDENT OUTER MEMBRANE RECEPTOR"/>
    <property type="match status" value="1"/>
</dbReference>
<organism evidence="7 8">
    <name type="scientific">Sunxiuqinia elliptica</name>
    <dbReference type="NCBI Taxonomy" id="655355"/>
    <lineage>
        <taxon>Bacteria</taxon>
        <taxon>Pseudomonadati</taxon>
        <taxon>Bacteroidota</taxon>
        <taxon>Bacteroidia</taxon>
        <taxon>Marinilabiliales</taxon>
        <taxon>Prolixibacteraceae</taxon>
        <taxon>Sunxiuqinia</taxon>
    </lineage>
</organism>
<dbReference type="InterPro" id="IPR011662">
    <property type="entry name" value="Secretin/TonB_short_N"/>
</dbReference>
<keyword evidence="2" id="KW-0732">Signal</keyword>
<dbReference type="SUPFAM" id="SSF49464">
    <property type="entry name" value="Carboxypeptidase regulatory domain-like"/>
    <property type="match status" value="1"/>
</dbReference>
<dbReference type="EMBL" id="SNWI01000006">
    <property type="protein sequence ID" value="TDO00016.1"/>
    <property type="molecule type" value="Genomic_DNA"/>
</dbReference>
<dbReference type="InterPro" id="IPR008969">
    <property type="entry name" value="CarboxyPept-like_regulatory"/>
</dbReference>
<evidence type="ECO:0000256" key="5">
    <source>
        <dbReference type="PROSITE-ProRule" id="PRU01360"/>
    </source>
</evidence>
<dbReference type="Pfam" id="PF07715">
    <property type="entry name" value="Plug"/>
    <property type="match status" value="1"/>
</dbReference>
<dbReference type="PANTHER" id="PTHR30069:SF29">
    <property type="entry name" value="HEMOGLOBIN AND HEMOGLOBIN-HAPTOGLOBIN-BINDING PROTEIN 1-RELATED"/>
    <property type="match status" value="1"/>
</dbReference>
<proteinExistence type="inferred from homology"/>
<evidence type="ECO:0000256" key="4">
    <source>
        <dbReference type="ARBA" id="ARBA00023237"/>
    </source>
</evidence>
<keyword evidence="4 5" id="KW-0998">Cell outer membrane</keyword>
<evidence type="ECO:0000256" key="2">
    <source>
        <dbReference type="ARBA" id="ARBA00022729"/>
    </source>
</evidence>
<dbReference type="SMART" id="SM00965">
    <property type="entry name" value="STN"/>
    <property type="match status" value="1"/>
</dbReference>
<keyword evidence="5" id="KW-0812">Transmembrane</keyword>
<dbReference type="InterPro" id="IPR012910">
    <property type="entry name" value="Plug_dom"/>
</dbReference>
<dbReference type="Gene3D" id="2.170.130.10">
    <property type="entry name" value="TonB-dependent receptor, plug domain"/>
    <property type="match status" value="1"/>
</dbReference>
<sequence length="1145" mass="129081">MKKNDVYTSGGILMCLWSKNFLKMKLTILCVMLGMTQLIASQVFSQTSGFNLNFQNTALEEVLMSIEEESNLYFIYNREVVDVQRKVDIEGKNLTMPAILESLFRGTNIEYEIQARHIVLKNNKSFPQSSILSISGKISDASGVPLPGVTVVIKGTMVGSVSDADGNYHLNEVPSNSVLVFSFVGMKSIEVKPTDNSVLNITMTEDAIGLEEVVAIGYGTMKKVNVIGSITQINSKDITVAPVSNVSSMLAGRLPGAIFSQASGMPGANAASIRIRGNATLGNNTPLVIIDGIPGRDLNLVNPDDIESISVLKDASAAIYGARAANGVILVTTKRGAKKQAPDFTYRYSHGFLSPTKIPEMADAATYAQMIREYQSYKGTPEASMRYSLEDVEKYKSGEYPWTHPNTNWYDAVFKKYSTSKSHNISLTGGSEKTNYYIAYGSQADDGLYVHNSTHYNRYNLKVNLDVNVNDYLSFKLDLGGIQENRKYPAYSSASLVKEGSQWNIFNKTTRMWPTSPAYYPNGLPGPDFERGIQPVVISSNKMGAENDKRYYSNNLFSVSLKIPGVKGLVLNGQYAYDVHYRRNKFFSKPWELYYLDKDAYLAAGNTGKEDGSNFLVKNQVGLSDPFLIESSSESHSKTASVRLNYNTVINDVHNIDAFVAYEQNEEDWEGFDASRRYFLSNQLPYLFAGGDEDKTNGASVGLDARMNYFGRVSYDYKGTYLMQVSLRRDGSLRFSKESGRWGTFPSVLLGWRMSNEEWWQESLSSINFFKLKASWGQMGNDRVSAFQYLNMYRFSQGIPLGEDKVYETGISQSRVSNPNITWEVANIFNFGWESMFLDKFSLNTEVFYERRNNILIRRNASVPIFTGITLPDENYGIVDNYGFELVLGYNDHKGDFKYGVNGNFNFARNKIIEFDEPERSVPWQVRTGKPQGALLLYNWIGIFKDQEHLDSYPHVAGAQPGDLILEDYNEDGKIDGADRQLFPLTATPEITFGLNVNLKYKSWELSALLQGQGKALRRLDDDIQRGLAGNYFMRDAIDRWTPENTEASRPRAFNWQDEYWRSDDYVSTYFYDDISFARVKNLQLSYTLPKRTMNSLKVKDMKLYFSGQNLWLLWSAQDLVDPENANVSTYPLMKILSVGAQITF</sequence>
<gene>
    <name evidence="7" type="ORF">DET52_106228</name>
</gene>
<dbReference type="Proteomes" id="UP000294848">
    <property type="component" value="Unassembled WGS sequence"/>
</dbReference>
<evidence type="ECO:0000256" key="3">
    <source>
        <dbReference type="ARBA" id="ARBA00023136"/>
    </source>
</evidence>
<evidence type="ECO:0000256" key="1">
    <source>
        <dbReference type="ARBA" id="ARBA00022448"/>
    </source>
</evidence>
<comment type="caution">
    <text evidence="7">The sequence shown here is derived from an EMBL/GenBank/DDBJ whole genome shotgun (WGS) entry which is preliminary data.</text>
</comment>
<dbReference type="Pfam" id="PF07660">
    <property type="entry name" value="STN"/>
    <property type="match status" value="1"/>
</dbReference>
<dbReference type="FunFam" id="2.170.130.10:FF:000003">
    <property type="entry name" value="SusC/RagA family TonB-linked outer membrane protein"/>
    <property type="match status" value="1"/>
</dbReference>
<dbReference type="PROSITE" id="PS52016">
    <property type="entry name" value="TONB_DEPENDENT_REC_3"/>
    <property type="match status" value="1"/>
</dbReference>
<evidence type="ECO:0000313" key="7">
    <source>
        <dbReference type="EMBL" id="TDO00016.1"/>
    </source>
</evidence>
<dbReference type="Gene3D" id="2.60.40.1120">
    <property type="entry name" value="Carboxypeptidase-like, regulatory domain"/>
    <property type="match status" value="1"/>
</dbReference>
<dbReference type="InterPro" id="IPR023997">
    <property type="entry name" value="TonB-dep_OMP_SusC/RagA_CS"/>
</dbReference>
<dbReference type="Pfam" id="PF13715">
    <property type="entry name" value="CarbopepD_reg_2"/>
    <property type="match status" value="1"/>
</dbReference>
<evidence type="ECO:0000259" key="6">
    <source>
        <dbReference type="SMART" id="SM00965"/>
    </source>
</evidence>
<name>A0A4R6GYS0_9BACT</name>
<dbReference type="NCBIfam" id="TIGR04056">
    <property type="entry name" value="OMP_RagA_SusC"/>
    <property type="match status" value="1"/>
</dbReference>
<evidence type="ECO:0000313" key="8">
    <source>
        <dbReference type="Proteomes" id="UP000294848"/>
    </source>
</evidence>
<dbReference type="AlphaFoldDB" id="A0A4R6GYS0"/>
<dbReference type="OrthoDB" id="9768177at2"/>
<keyword evidence="5" id="KW-1134">Transmembrane beta strand</keyword>
<accession>A0A4R6GYS0</accession>
<reference evidence="7 8" key="1">
    <citation type="submission" date="2019-03" db="EMBL/GenBank/DDBJ databases">
        <title>Freshwater and sediment microbial communities from various areas in North America, analyzing microbe dynamics in response to fracking.</title>
        <authorList>
            <person name="Lamendella R."/>
        </authorList>
    </citation>
    <scope>NUCLEOTIDE SEQUENCE [LARGE SCALE GENOMIC DNA]</scope>
    <source>
        <strain evidence="7 8">114D</strain>
    </source>
</reference>
<dbReference type="InterPro" id="IPR037066">
    <property type="entry name" value="Plug_dom_sf"/>
</dbReference>
<keyword evidence="3 5" id="KW-0472">Membrane</keyword>
<protein>
    <submittedName>
        <fullName evidence="7">TonB-linked SusC/RagA family outer membrane protein</fullName>
    </submittedName>
</protein>
<comment type="similarity">
    <text evidence="5">Belongs to the TonB-dependent receptor family.</text>
</comment>
<feature type="domain" description="Secretin/TonB short N-terminal" evidence="6">
    <location>
        <begin position="72"/>
        <end position="123"/>
    </location>
</feature>
<dbReference type="NCBIfam" id="TIGR04057">
    <property type="entry name" value="SusC_RagA_signa"/>
    <property type="match status" value="1"/>
</dbReference>
<dbReference type="InterPro" id="IPR023996">
    <property type="entry name" value="TonB-dep_OMP_SusC/RagA"/>
</dbReference>
<dbReference type="SUPFAM" id="SSF56935">
    <property type="entry name" value="Porins"/>
    <property type="match status" value="1"/>
</dbReference>